<evidence type="ECO:0000256" key="4">
    <source>
        <dbReference type="ARBA" id="ARBA00023136"/>
    </source>
</evidence>
<keyword evidence="8" id="KW-1185">Reference proteome</keyword>
<feature type="transmembrane region" description="Helical" evidence="5">
    <location>
        <begin position="176"/>
        <end position="193"/>
    </location>
</feature>
<dbReference type="EC" id="1.-.-.-" evidence="7"/>
<dbReference type="GO" id="GO:0016491">
    <property type="term" value="F:oxidoreductase activity"/>
    <property type="evidence" value="ECO:0007669"/>
    <property type="project" value="UniProtKB-KW"/>
</dbReference>
<dbReference type="Pfam" id="PF04116">
    <property type="entry name" value="FA_hydroxylase"/>
    <property type="match status" value="1"/>
</dbReference>
<reference evidence="7 8" key="1">
    <citation type="journal article" date="2024" name="Appl. Environ. Microbiol.">
        <title>Pontiella agarivorans sp. nov., a novel marine anaerobic bacterium capable of degrading macroalgal polysaccharides and fixing nitrogen.</title>
        <authorList>
            <person name="Liu N."/>
            <person name="Kivenson V."/>
            <person name="Peng X."/>
            <person name="Cui Z."/>
            <person name="Lankiewicz T.S."/>
            <person name="Gosselin K.M."/>
            <person name="English C.J."/>
            <person name="Blair E.M."/>
            <person name="O'Malley M.A."/>
            <person name="Valentine D.L."/>
        </authorList>
    </citation>
    <scope>NUCLEOTIDE SEQUENCE [LARGE SCALE GENOMIC DNA]</scope>
    <source>
        <strain evidence="7 8">NLcol2</strain>
    </source>
</reference>
<feature type="transmembrane region" description="Helical" evidence="5">
    <location>
        <begin position="134"/>
        <end position="156"/>
    </location>
</feature>
<evidence type="ECO:0000256" key="1">
    <source>
        <dbReference type="ARBA" id="ARBA00004370"/>
    </source>
</evidence>
<comment type="subcellular location">
    <subcellularLocation>
        <location evidence="1">Membrane</location>
    </subcellularLocation>
</comment>
<feature type="transmembrane region" description="Helical" evidence="5">
    <location>
        <begin position="93"/>
        <end position="113"/>
    </location>
</feature>
<evidence type="ECO:0000256" key="5">
    <source>
        <dbReference type="SAM" id="Phobius"/>
    </source>
</evidence>
<dbReference type="PANTHER" id="PTHR11863">
    <property type="entry name" value="STEROL DESATURASE"/>
    <property type="match status" value="1"/>
</dbReference>
<feature type="transmembrane region" description="Helical" evidence="5">
    <location>
        <begin position="54"/>
        <end position="73"/>
    </location>
</feature>
<evidence type="ECO:0000259" key="6">
    <source>
        <dbReference type="Pfam" id="PF04116"/>
    </source>
</evidence>
<evidence type="ECO:0000256" key="2">
    <source>
        <dbReference type="ARBA" id="ARBA00022692"/>
    </source>
</evidence>
<dbReference type="InterPro" id="IPR006694">
    <property type="entry name" value="Fatty_acid_hydroxylase"/>
</dbReference>
<organism evidence="7 8">
    <name type="scientific">Pontiella agarivorans</name>
    <dbReference type="NCBI Taxonomy" id="3038953"/>
    <lineage>
        <taxon>Bacteria</taxon>
        <taxon>Pseudomonadati</taxon>
        <taxon>Kiritimatiellota</taxon>
        <taxon>Kiritimatiellia</taxon>
        <taxon>Kiritimatiellales</taxon>
        <taxon>Pontiellaceae</taxon>
        <taxon>Pontiella</taxon>
    </lineage>
</organism>
<name>A0ABU5N277_9BACT</name>
<keyword evidence="7" id="KW-0560">Oxidoreductase</keyword>
<accession>A0ABU5N277</accession>
<evidence type="ECO:0000313" key="7">
    <source>
        <dbReference type="EMBL" id="MDZ8120549.1"/>
    </source>
</evidence>
<dbReference type="EMBL" id="JARVCO010000012">
    <property type="protein sequence ID" value="MDZ8120549.1"/>
    <property type="molecule type" value="Genomic_DNA"/>
</dbReference>
<keyword evidence="3 5" id="KW-1133">Transmembrane helix</keyword>
<proteinExistence type="predicted"/>
<comment type="caution">
    <text evidence="7">The sequence shown here is derived from an EMBL/GenBank/DDBJ whole genome shotgun (WGS) entry which is preliminary data.</text>
</comment>
<keyword evidence="4 5" id="KW-0472">Membrane</keyword>
<gene>
    <name evidence="7" type="ORF">P9H32_18120</name>
</gene>
<sequence>MIMKNIKKAEQCEFGEYNSKGEWRPPYPVKYAPLFETPQKIGVILKWLLGWPGYIWPWHLLFFGVTAATWYWFQPSLEQCRTFNVDWILYMFIRNEILIWMVCGAWHLVLYILKLQGTKQKYDPRWQNKGNKKFLFKNQVLDNIFWTCCSAVPFWTAYEVLFMWAYANGKIPFLEWAMHPVWFVAWFFLIPVWREFHFYWVHRFLHWKPMFKRYHSLHHLNVNPGPWAGLAMHPVECFGYFSVIMIHWIIPSHPLHMLFNAQLTALTPAGGHHGFEGPILNGKVPTGSYFHYLHHRYYRYNFGECLIPFDKWFGTFHDGSFDTDPSRPWQDIKNK</sequence>
<keyword evidence="2 5" id="KW-0812">Transmembrane</keyword>
<protein>
    <submittedName>
        <fullName evidence="7">Sterol desaturase family protein</fullName>
        <ecNumber evidence="7">1.-.-.-</ecNumber>
    </submittedName>
</protein>
<evidence type="ECO:0000313" key="8">
    <source>
        <dbReference type="Proteomes" id="UP001290861"/>
    </source>
</evidence>
<feature type="domain" description="Fatty acid hydroxylase" evidence="6">
    <location>
        <begin position="188"/>
        <end position="315"/>
    </location>
</feature>
<dbReference type="InterPro" id="IPR050307">
    <property type="entry name" value="Sterol_Desaturase_Related"/>
</dbReference>
<dbReference type="Proteomes" id="UP001290861">
    <property type="component" value="Unassembled WGS sequence"/>
</dbReference>
<evidence type="ECO:0000256" key="3">
    <source>
        <dbReference type="ARBA" id="ARBA00022989"/>
    </source>
</evidence>